<dbReference type="GO" id="GO:0003700">
    <property type="term" value="F:DNA-binding transcription factor activity"/>
    <property type="evidence" value="ECO:0007669"/>
    <property type="project" value="TreeGrafter"/>
</dbReference>
<reference evidence="6 7" key="1">
    <citation type="submission" date="2019-03" db="EMBL/GenBank/DDBJ databases">
        <title>Genomic Encyclopedia of Type Strains, Phase IV (KMG-IV): sequencing the most valuable type-strain genomes for metagenomic binning, comparative biology and taxonomic classification.</title>
        <authorList>
            <person name="Goeker M."/>
        </authorList>
    </citation>
    <scope>NUCLEOTIDE SEQUENCE [LARGE SCALE GENOMIC DNA]</scope>
    <source>
        <strain evidence="6 7">DSM 102969</strain>
    </source>
</reference>
<evidence type="ECO:0000256" key="2">
    <source>
        <dbReference type="ARBA" id="ARBA00023125"/>
    </source>
</evidence>
<evidence type="ECO:0000259" key="4">
    <source>
        <dbReference type="PROSITE" id="PS50042"/>
    </source>
</evidence>
<dbReference type="Gene3D" id="1.10.10.10">
    <property type="entry name" value="Winged helix-like DNA-binding domain superfamily/Winged helix DNA-binding domain"/>
    <property type="match status" value="1"/>
</dbReference>
<evidence type="ECO:0000313" key="6">
    <source>
        <dbReference type="EMBL" id="TDP86593.1"/>
    </source>
</evidence>
<organism evidence="6 7">
    <name type="scientific">Oharaeibacter diazotrophicus</name>
    <dbReference type="NCBI Taxonomy" id="1920512"/>
    <lineage>
        <taxon>Bacteria</taxon>
        <taxon>Pseudomonadati</taxon>
        <taxon>Pseudomonadota</taxon>
        <taxon>Alphaproteobacteria</taxon>
        <taxon>Hyphomicrobiales</taxon>
        <taxon>Pleomorphomonadaceae</taxon>
        <taxon>Oharaeibacter</taxon>
    </lineage>
</organism>
<dbReference type="RefSeq" id="WP_126536935.1">
    <property type="nucleotide sequence ID" value="NZ_BSPM01000008.1"/>
</dbReference>
<feature type="domain" description="HTH crp-type" evidence="5">
    <location>
        <begin position="147"/>
        <end position="219"/>
    </location>
</feature>
<dbReference type="InterPro" id="IPR050397">
    <property type="entry name" value="Env_Response_Regulators"/>
</dbReference>
<dbReference type="InterPro" id="IPR018490">
    <property type="entry name" value="cNMP-bd_dom_sf"/>
</dbReference>
<dbReference type="Gene3D" id="2.60.120.10">
    <property type="entry name" value="Jelly Rolls"/>
    <property type="match status" value="1"/>
</dbReference>
<dbReference type="InterPro" id="IPR000595">
    <property type="entry name" value="cNMP-bd_dom"/>
</dbReference>
<proteinExistence type="predicted"/>
<dbReference type="SMART" id="SM00100">
    <property type="entry name" value="cNMP"/>
    <property type="match status" value="1"/>
</dbReference>
<dbReference type="OrthoDB" id="3525895at2"/>
<dbReference type="InterPro" id="IPR012318">
    <property type="entry name" value="HTH_CRP"/>
</dbReference>
<evidence type="ECO:0000259" key="5">
    <source>
        <dbReference type="PROSITE" id="PS51063"/>
    </source>
</evidence>
<dbReference type="GO" id="GO:0005829">
    <property type="term" value="C:cytosol"/>
    <property type="evidence" value="ECO:0007669"/>
    <property type="project" value="TreeGrafter"/>
</dbReference>
<gene>
    <name evidence="6" type="ORF">EDD54_0472</name>
</gene>
<protein>
    <submittedName>
        <fullName evidence="6">CRP-like cAMP-binding protein</fullName>
    </submittedName>
</protein>
<feature type="domain" description="Cyclic nucleotide-binding" evidence="4">
    <location>
        <begin position="13"/>
        <end position="133"/>
    </location>
</feature>
<dbReference type="PROSITE" id="PS00889">
    <property type="entry name" value="CNMP_BINDING_2"/>
    <property type="match status" value="1"/>
</dbReference>
<dbReference type="PROSITE" id="PS50042">
    <property type="entry name" value="CNMP_BINDING_3"/>
    <property type="match status" value="1"/>
</dbReference>
<dbReference type="Proteomes" id="UP000294547">
    <property type="component" value="Unassembled WGS sequence"/>
</dbReference>
<dbReference type="InterPro" id="IPR036388">
    <property type="entry name" value="WH-like_DNA-bd_sf"/>
</dbReference>
<evidence type="ECO:0000256" key="3">
    <source>
        <dbReference type="ARBA" id="ARBA00023163"/>
    </source>
</evidence>
<dbReference type="SUPFAM" id="SSF51206">
    <property type="entry name" value="cAMP-binding domain-like"/>
    <property type="match status" value="1"/>
</dbReference>
<dbReference type="PANTHER" id="PTHR24567">
    <property type="entry name" value="CRP FAMILY TRANSCRIPTIONAL REGULATORY PROTEIN"/>
    <property type="match status" value="1"/>
</dbReference>
<keyword evidence="2" id="KW-0238">DNA-binding</keyword>
<dbReference type="InterPro" id="IPR018488">
    <property type="entry name" value="cNMP-bd_CS"/>
</dbReference>
<keyword evidence="3" id="KW-0804">Transcription</keyword>
<dbReference type="EMBL" id="SNXY01000006">
    <property type="protein sequence ID" value="TDP86593.1"/>
    <property type="molecule type" value="Genomic_DNA"/>
</dbReference>
<dbReference type="Pfam" id="PF00027">
    <property type="entry name" value="cNMP_binding"/>
    <property type="match status" value="1"/>
</dbReference>
<comment type="caution">
    <text evidence="6">The sequence shown here is derived from an EMBL/GenBank/DDBJ whole genome shotgun (WGS) entry which is preliminary data.</text>
</comment>
<sequence length="229" mass="24128">MTPLADILAADALFAALTPDDRAAVAALARRRGHPAGTVLFQRGDPGRDMLVVAAGRIRLSVLSPEGRELSLRHAGPGSLIGEIAVLDGGPRSADATAVTDVELWSVARADLDRLIAARPHVARVFVDVLCAKLRDTTEQLETVALYRLEARLARFLLGLAKGLPVEAGKARLELPFNQSEIADVIGASRPKVNRAFAELEAAGAIERVPGGLICRPGRLAAVAEGEEG</sequence>
<dbReference type="SUPFAM" id="SSF46785">
    <property type="entry name" value="Winged helix' DNA-binding domain"/>
    <property type="match status" value="1"/>
</dbReference>
<dbReference type="Pfam" id="PF13545">
    <property type="entry name" value="HTH_Crp_2"/>
    <property type="match status" value="1"/>
</dbReference>
<dbReference type="GO" id="GO:0003677">
    <property type="term" value="F:DNA binding"/>
    <property type="evidence" value="ECO:0007669"/>
    <property type="project" value="UniProtKB-KW"/>
</dbReference>
<dbReference type="AlphaFoldDB" id="A0A4R6RJ99"/>
<name>A0A4R6RJ99_9HYPH</name>
<evidence type="ECO:0000313" key="7">
    <source>
        <dbReference type="Proteomes" id="UP000294547"/>
    </source>
</evidence>
<dbReference type="InterPro" id="IPR014710">
    <property type="entry name" value="RmlC-like_jellyroll"/>
</dbReference>
<dbReference type="PANTHER" id="PTHR24567:SF68">
    <property type="entry name" value="DNA-BINDING TRANSCRIPTIONAL DUAL REGULATOR CRP"/>
    <property type="match status" value="1"/>
</dbReference>
<dbReference type="SMART" id="SM00419">
    <property type="entry name" value="HTH_CRP"/>
    <property type="match status" value="1"/>
</dbReference>
<dbReference type="PROSITE" id="PS51063">
    <property type="entry name" value="HTH_CRP_2"/>
    <property type="match status" value="1"/>
</dbReference>
<dbReference type="CDD" id="cd00038">
    <property type="entry name" value="CAP_ED"/>
    <property type="match status" value="1"/>
</dbReference>
<evidence type="ECO:0000256" key="1">
    <source>
        <dbReference type="ARBA" id="ARBA00023015"/>
    </source>
</evidence>
<accession>A0A4R6RJ99</accession>
<keyword evidence="7" id="KW-1185">Reference proteome</keyword>
<dbReference type="InterPro" id="IPR036390">
    <property type="entry name" value="WH_DNA-bd_sf"/>
</dbReference>
<keyword evidence="1" id="KW-0805">Transcription regulation</keyword>